<organism evidence="1">
    <name type="scientific">Siphoviridae sp. ctZF426</name>
    <dbReference type="NCBI Taxonomy" id="2827580"/>
    <lineage>
        <taxon>Viruses</taxon>
        <taxon>Duplodnaviria</taxon>
        <taxon>Heunggongvirae</taxon>
        <taxon>Uroviricota</taxon>
        <taxon>Caudoviricetes</taxon>
    </lineage>
</organism>
<sequence>MYEIDGVELDDPAGRWVLESGTQLPSWGEPRLTNVDLPHRYGVLPIPATVAGVGSVVLRFRVFSWSDGGISRCKGTLADLDANVRALMGMLFVVGRLPVLGFTPAGGSARVAEVRLRGAVEPEFDPGSMTAALTVTFEVPGGVWRDPQPVTLPLANLGQLAGGGAPIQDAVLLLAPSGVEMVVRDVVSGSSLTWRGAGALASDERVLVDVERYSAVRQKSTGWVVLEGAVDVSAQISMSAGGFRLTPDTGGVVSLQVSGGSGYVKARRAY</sequence>
<evidence type="ECO:0008006" key="2">
    <source>
        <dbReference type="Google" id="ProtNLM"/>
    </source>
</evidence>
<dbReference type="EMBL" id="BK057799">
    <property type="protein sequence ID" value="DAE92389.1"/>
    <property type="molecule type" value="Genomic_DNA"/>
</dbReference>
<name>A0A8S5RT20_9CAUD</name>
<proteinExistence type="predicted"/>
<accession>A0A8S5RT20</accession>
<protein>
    <recommendedName>
        <fullName evidence="2">Tail protein</fullName>
    </recommendedName>
</protein>
<reference evidence="1" key="1">
    <citation type="journal article" date="2021" name="Proc. Natl. Acad. Sci. U.S.A.">
        <title>A Catalog of Tens of Thousands of Viruses from Human Metagenomes Reveals Hidden Associations with Chronic Diseases.</title>
        <authorList>
            <person name="Tisza M.J."/>
            <person name="Buck C.B."/>
        </authorList>
    </citation>
    <scope>NUCLEOTIDE SEQUENCE</scope>
    <source>
        <strain evidence="1">CtZF426</strain>
    </source>
</reference>
<evidence type="ECO:0000313" key="1">
    <source>
        <dbReference type="EMBL" id="DAE92389.1"/>
    </source>
</evidence>